<evidence type="ECO:0000256" key="1">
    <source>
        <dbReference type="SAM" id="Phobius"/>
    </source>
</evidence>
<dbReference type="EMBL" id="CAJRAY010000056">
    <property type="protein sequence ID" value="CAG5088381.1"/>
    <property type="molecule type" value="Genomic_DNA"/>
</dbReference>
<comment type="caution">
    <text evidence="2">The sequence shown here is derived from an EMBL/GenBank/DDBJ whole genome shotgun (WGS) entry which is preliminary data.</text>
</comment>
<reference evidence="2 3" key="1">
    <citation type="submission" date="2021-04" db="EMBL/GenBank/DDBJ databases">
        <authorList>
            <person name="Rakotoarivonina H."/>
        </authorList>
    </citation>
    <scope>NUCLEOTIDE SEQUENCE [LARGE SCALE GENOMIC DNA]</scope>
    <source>
        <strain evidence="2 3">XE</strain>
    </source>
</reference>
<name>A0ABN7S362_THEXY</name>
<feature type="transmembrane region" description="Helical" evidence="1">
    <location>
        <begin position="23"/>
        <end position="44"/>
    </location>
</feature>
<protein>
    <submittedName>
        <fullName evidence="2">Uncharacterized protein</fullName>
    </submittedName>
</protein>
<evidence type="ECO:0000313" key="3">
    <source>
        <dbReference type="Proteomes" id="UP000681526"/>
    </source>
</evidence>
<proteinExistence type="predicted"/>
<keyword evidence="1" id="KW-0812">Transmembrane</keyword>
<gene>
    <name evidence="2" type="primary">txxe 2605</name>
    <name evidence="2" type="ORF">TXXE_11915</name>
</gene>
<accession>A0ABN7S362</accession>
<keyword evidence="1" id="KW-0472">Membrane</keyword>
<evidence type="ECO:0000313" key="2">
    <source>
        <dbReference type="EMBL" id="CAG5088381.1"/>
    </source>
</evidence>
<dbReference type="RefSeq" id="WP_015254356.1">
    <property type="nucleotide sequence ID" value="NZ_CAJRAY010000056.1"/>
</dbReference>
<organism evidence="2 3">
    <name type="scientific">Thermobacillus xylanilyticus</name>
    <dbReference type="NCBI Taxonomy" id="76633"/>
    <lineage>
        <taxon>Bacteria</taxon>
        <taxon>Bacillati</taxon>
        <taxon>Bacillota</taxon>
        <taxon>Bacilli</taxon>
        <taxon>Bacillales</taxon>
        <taxon>Paenibacillaceae</taxon>
        <taxon>Thermobacillus</taxon>
    </lineage>
</organism>
<keyword evidence="1" id="KW-1133">Transmembrane helix</keyword>
<dbReference type="Proteomes" id="UP000681526">
    <property type="component" value="Unassembled WGS sequence"/>
</dbReference>
<keyword evidence="3" id="KW-1185">Reference proteome</keyword>
<sequence length="46" mass="4930">MSAVRRRPPATKKPAQNEINKKAILWVAGAFAAVVIVMSVLIIVNG</sequence>